<feature type="compositionally biased region" description="Polar residues" evidence="1">
    <location>
        <begin position="303"/>
        <end position="319"/>
    </location>
</feature>
<sequence>MCGYIQTLEIPPGKPNPESGLLYPSETKASERPRSETMKSSTISTSSPTTTASEPSHSHIAPYSLDLSAIWSSPAETIQAKHVLESSIERMLDAAHRNALLDKMGMRTYIRPYPTTYPTSNSWAGSTGVGDEDIEGMKEETRIMTPMQQGPTRKGTGSVMTQWADAVPGAMGPHVTTALSVAGSEERAESKTQVKRMACFSTEMNDYNEETTEAVTHIRSITATDSLVEVEFRHPDMEGATTRVESESTATYASAARIMDGAPSIEPSYLFHESESTASSIARAFTTFLTPTHVSTLMGHSARSFSSPSPDNPKGCSQFTQKSHWFANELHGKFMGIVLGTPKSKSPVSSTTTKSPTLLSKPSSNAPYPKTNLKRTNPLRKTGSGSNTKEDKKNMEEGKMGISASLPFQLGPLQTFSTNPAPPLSSDLLGGQSGLGLEFNLPDFPLISIIFLIFFITLGLLWLVIVYLANFPDAFTLPVWLWHPVKSWRYVRSGNWTWRHDSAGGWVSGKKGKKGAKITKPIDKPSKYTRLTLDEGRCEMEILGTAVSSSSAYPSIPLTSTSTETEPRSEGIEMAQLTRRTMVSKQPHFPSRVTGPSNTPPWPNIYAAHHRSRSLSPENPFLKAPTPAPTHGLRRRTSEEWLREREVCLGPQETALYIHSPSHLQTPLPAFNQPNVGESAYSYSLEEFDPEALQPLVLSSDARQSISSSTSSLLGKANRLMWLGNNGANGNSHSSSRSNGHSGMGLEEEPKKETWLQSFDGVVDKVVNKVVRFTSDGGGEEELLLPVRRRTGFGDKID</sequence>
<evidence type="ECO:0000256" key="2">
    <source>
        <dbReference type="SAM" id="Phobius"/>
    </source>
</evidence>
<proteinExistence type="predicted"/>
<name>A0A9P4N1K8_9PLEO</name>
<keyword evidence="2" id="KW-1133">Transmembrane helix</keyword>
<accession>A0A9P4N1K8</accession>
<feature type="region of interest" description="Disordered" evidence="1">
    <location>
        <begin position="1"/>
        <end position="58"/>
    </location>
</feature>
<evidence type="ECO:0000313" key="3">
    <source>
        <dbReference type="EMBL" id="KAF2203930.1"/>
    </source>
</evidence>
<dbReference type="Proteomes" id="UP000799536">
    <property type="component" value="Unassembled WGS sequence"/>
</dbReference>
<evidence type="ECO:0000313" key="4">
    <source>
        <dbReference type="Proteomes" id="UP000799536"/>
    </source>
</evidence>
<feature type="region of interest" description="Disordered" evidence="1">
    <location>
        <begin position="725"/>
        <end position="751"/>
    </location>
</feature>
<keyword evidence="4" id="KW-1185">Reference proteome</keyword>
<protein>
    <submittedName>
        <fullName evidence="3">Uncharacterized protein</fullName>
    </submittedName>
</protein>
<feature type="compositionally biased region" description="Low complexity" evidence="1">
    <location>
        <begin position="38"/>
        <end position="55"/>
    </location>
</feature>
<gene>
    <name evidence="3" type="ORF">GQ43DRAFT_497078</name>
</gene>
<evidence type="ECO:0000256" key="1">
    <source>
        <dbReference type="SAM" id="MobiDB-lite"/>
    </source>
</evidence>
<feature type="compositionally biased region" description="Basic and acidic residues" evidence="1">
    <location>
        <begin position="28"/>
        <end position="37"/>
    </location>
</feature>
<feature type="region of interest" description="Disordered" evidence="1">
    <location>
        <begin position="614"/>
        <end position="638"/>
    </location>
</feature>
<feature type="region of interest" description="Disordered" evidence="1">
    <location>
        <begin position="341"/>
        <end position="394"/>
    </location>
</feature>
<dbReference type="EMBL" id="ML993889">
    <property type="protein sequence ID" value="KAF2203930.1"/>
    <property type="molecule type" value="Genomic_DNA"/>
</dbReference>
<feature type="transmembrane region" description="Helical" evidence="2">
    <location>
        <begin position="446"/>
        <end position="469"/>
    </location>
</feature>
<comment type="caution">
    <text evidence="3">The sequence shown here is derived from an EMBL/GenBank/DDBJ whole genome shotgun (WGS) entry which is preliminary data.</text>
</comment>
<feature type="compositionally biased region" description="Low complexity" evidence="1">
    <location>
        <begin position="725"/>
        <end position="745"/>
    </location>
</feature>
<keyword evidence="2" id="KW-0472">Membrane</keyword>
<reference evidence="3" key="1">
    <citation type="journal article" date="2020" name="Stud. Mycol.">
        <title>101 Dothideomycetes genomes: a test case for predicting lifestyles and emergence of pathogens.</title>
        <authorList>
            <person name="Haridas S."/>
            <person name="Albert R."/>
            <person name="Binder M."/>
            <person name="Bloem J."/>
            <person name="Labutti K."/>
            <person name="Salamov A."/>
            <person name="Andreopoulos B."/>
            <person name="Baker S."/>
            <person name="Barry K."/>
            <person name="Bills G."/>
            <person name="Bluhm B."/>
            <person name="Cannon C."/>
            <person name="Castanera R."/>
            <person name="Culley D."/>
            <person name="Daum C."/>
            <person name="Ezra D."/>
            <person name="Gonzalez J."/>
            <person name="Henrissat B."/>
            <person name="Kuo A."/>
            <person name="Liang C."/>
            <person name="Lipzen A."/>
            <person name="Lutzoni F."/>
            <person name="Magnuson J."/>
            <person name="Mondo S."/>
            <person name="Nolan M."/>
            <person name="Ohm R."/>
            <person name="Pangilinan J."/>
            <person name="Park H.-J."/>
            <person name="Ramirez L."/>
            <person name="Alfaro M."/>
            <person name="Sun H."/>
            <person name="Tritt A."/>
            <person name="Yoshinaga Y."/>
            <person name="Zwiers L.-H."/>
            <person name="Turgeon B."/>
            <person name="Goodwin S."/>
            <person name="Spatafora J."/>
            <person name="Crous P."/>
            <person name="Grigoriev I."/>
        </authorList>
    </citation>
    <scope>NUCLEOTIDE SEQUENCE</scope>
    <source>
        <strain evidence="3">ATCC 74209</strain>
    </source>
</reference>
<feature type="compositionally biased region" description="Low complexity" evidence="1">
    <location>
        <begin position="341"/>
        <end position="364"/>
    </location>
</feature>
<organism evidence="3 4">
    <name type="scientific">Delitschia confertaspora ATCC 74209</name>
    <dbReference type="NCBI Taxonomy" id="1513339"/>
    <lineage>
        <taxon>Eukaryota</taxon>
        <taxon>Fungi</taxon>
        <taxon>Dikarya</taxon>
        <taxon>Ascomycota</taxon>
        <taxon>Pezizomycotina</taxon>
        <taxon>Dothideomycetes</taxon>
        <taxon>Pleosporomycetidae</taxon>
        <taxon>Pleosporales</taxon>
        <taxon>Delitschiaceae</taxon>
        <taxon>Delitschia</taxon>
    </lineage>
</organism>
<keyword evidence="2" id="KW-0812">Transmembrane</keyword>
<dbReference type="AlphaFoldDB" id="A0A9P4N1K8"/>
<feature type="region of interest" description="Disordered" evidence="1">
    <location>
        <begin position="300"/>
        <end position="319"/>
    </location>
</feature>